<comment type="caution">
    <text evidence="1">The sequence shown here is derived from an EMBL/GenBank/DDBJ whole genome shotgun (WGS) entry which is preliminary data.</text>
</comment>
<gene>
    <name evidence="1" type="ORF">HU230_39875</name>
</gene>
<dbReference type="EMBL" id="JABWSX010000001">
    <property type="protein sequence ID" value="NVL11709.1"/>
    <property type="molecule type" value="Genomic_DNA"/>
</dbReference>
<accession>A0A973WV85</accession>
<sequence length="95" mass="10866">MDADHPETGVLIPCRNTPKIQFFQTIKDIERRLNEPSVTLSSFIVSNTPSHVMRLLWAVDKPAMEARNILFQEEDKETYIGKMMQRIASTPMAST</sequence>
<dbReference type="RefSeq" id="WP_176534594.1">
    <property type="nucleotide sequence ID" value="NZ_CP088022.1"/>
</dbReference>
<evidence type="ECO:0000313" key="1">
    <source>
        <dbReference type="EMBL" id="NVL11709.1"/>
    </source>
</evidence>
<dbReference type="AlphaFoldDB" id="A0A973WV85"/>
<reference evidence="1" key="1">
    <citation type="submission" date="2020-06" db="EMBL/GenBank/DDBJ databases">
        <title>Whole Genome Sequence of Bradyrhizobium sp. Strain 66S1MB.</title>
        <authorList>
            <person name="Bromfield E."/>
            <person name="Cloutier S."/>
        </authorList>
    </citation>
    <scope>NUCLEOTIDE SEQUENCE</scope>
    <source>
        <strain evidence="1">66S1MB</strain>
    </source>
</reference>
<name>A0A973WV85_9BRAD</name>
<organism evidence="1">
    <name type="scientific">Bradyrhizobium quebecense</name>
    <dbReference type="NCBI Taxonomy" id="2748629"/>
    <lineage>
        <taxon>Bacteria</taxon>
        <taxon>Pseudomonadati</taxon>
        <taxon>Pseudomonadota</taxon>
        <taxon>Alphaproteobacteria</taxon>
        <taxon>Hyphomicrobiales</taxon>
        <taxon>Nitrobacteraceae</taxon>
        <taxon>Bradyrhizobium</taxon>
    </lineage>
</organism>
<proteinExistence type="predicted"/>
<protein>
    <submittedName>
        <fullName evidence="1">Uncharacterized protein</fullName>
    </submittedName>
</protein>